<dbReference type="Pfam" id="PF00293">
    <property type="entry name" value="NUDIX"/>
    <property type="match status" value="1"/>
</dbReference>
<dbReference type="InterPro" id="IPR015797">
    <property type="entry name" value="NUDIX_hydrolase-like_dom_sf"/>
</dbReference>
<dbReference type="InterPro" id="IPR047127">
    <property type="entry name" value="MutT-like"/>
</dbReference>
<dbReference type="NCBIfam" id="NF006530">
    <property type="entry name" value="PRK08999.1"/>
    <property type="match status" value="1"/>
</dbReference>
<dbReference type="PRINTS" id="PR00502">
    <property type="entry name" value="NUDIXFAMILY"/>
</dbReference>
<dbReference type="InterPro" id="IPR020084">
    <property type="entry name" value="NUDIX_hydrolase_CS"/>
</dbReference>
<comment type="similarity">
    <text evidence="2 17">Belongs to the Nudix hydrolase family.</text>
</comment>
<dbReference type="CDD" id="cd00564">
    <property type="entry name" value="TMP_TenI"/>
    <property type="match status" value="1"/>
</dbReference>
<comment type="caution">
    <text evidence="19">The sequence shown here is derived from an EMBL/GenBank/DDBJ whole genome shotgun (WGS) entry which is preliminary data.</text>
</comment>
<evidence type="ECO:0000256" key="1">
    <source>
        <dbReference type="ARBA" id="ARBA00001946"/>
    </source>
</evidence>
<evidence type="ECO:0000256" key="14">
    <source>
        <dbReference type="ARBA" id="ARBA00041592"/>
    </source>
</evidence>
<evidence type="ECO:0000256" key="10">
    <source>
        <dbReference type="ARBA" id="ARBA00035861"/>
    </source>
</evidence>
<dbReference type="RefSeq" id="WP_345930013.1">
    <property type="nucleotide sequence ID" value="NZ_JBDIVF010000013.1"/>
</dbReference>
<dbReference type="InterPro" id="IPR000086">
    <property type="entry name" value="NUDIX_hydrolase_dom"/>
</dbReference>
<dbReference type="InterPro" id="IPR020476">
    <property type="entry name" value="Nudix_hydrolase"/>
</dbReference>
<proteinExistence type="inferred from homology"/>
<dbReference type="GO" id="GO:0016787">
    <property type="term" value="F:hydrolase activity"/>
    <property type="evidence" value="ECO:0007669"/>
    <property type="project" value="UniProtKB-KW"/>
</dbReference>
<dbReference type="PANTHER" id="PTHR47707:SF1">
    <property type="entry name" value="NUDIX HYDROLASE FAMILY PROTEIN"/>
    <property type="match status" value="1"/>
</dbReference>
<dbReference type="InterPro" id="IPR022998">
    <property type="entry name" value="ThiamineP_synth_TenI"/>
</dbReference>
<feature type="domain" description="Nudix hydrolase" evidence="18">
    <location>
        <begin position="2"/>
        <end position="131"/>
    </location>
</feature>
<evidence type="ECO:0000256" key="5">
    <source>
        <dbReference type="ARBA" id="ARBA00022723"/>
    </source>
</evidence>
<comment type="catalytic activity">
    <reaction evidence="10">
        <text>8-oxo-dGTP + H2O = 8-oxo-dGMP + diphosphate + H(+)</text>
        <dbReference type="Rhea" id="RHEA:31575"/>
        <dbReference type="ChEBI" id="CHEBI:15377"/>
        <dbReference type="ChEBI" id="CHEBI:15378"/>
        <dbReference type="ChEBI" id="CHEBI:33019"/>
        <dbReference type="ChEBI" id="CHEBI:63224"/>
        <dbReference type="ChEBI" id="CHEBI:77896"/>
        <dbReference type="EC" id="3.6.1.55"/>
    </reaction>
</comment>
<evidence type="ECO:0000313" key="20">
    <source>
        <dbReference type="Proteomes" id="UP001548590"/>
    </source>
</evidence>
<evidence type="ECO:0000256" key="11">
    <source>
        <dbReference type="ARBA" id="ARBA00036904"/>
    </source>
</evidence>
<evidence type="ECO:0000256" key="8">
    <source>
        <dbReference type="ARBA" id="ARBA00022842"/>
    </source>
</evidence>
<dbReference type="Proteomes" id="UP001548590">
    <property type="component" value="Unassembled WGS sequence"/>
</dbReference>
<dbReference type="Gene3D" id="3.90.79.10">
    <property type="entry name" value="Nucleoside Triphosphate Pyrophosphohydrolase"/>
    <property type="match status" value="1"/>
</dbReference>
<evidence type="ECO:0000256" key="17">
    <source>
        <dbReference type="RuleBase" id="RU003476"/>
    </source>
</evidence>
<organism evidence="19 20">
    <name type="scientific">Uliginosibacterium paludis</name>
    <dbReference type="NCBI Taxonomy" id="1615952"/>
    <lineage>
        <taxon>Bacteria</taxon>
        <taxon>Pseudomonadati</taxon>
        <taxon>Pseudomonadota</taxon>
        <taxon>Betaproteobacteria</taxon>
        <taxon>Rhodocyclales</taxon>
        <taxon>Zoogloeaceae</taxon>
        <taxon>Uliginosibacterium</taxon>
    </lineage>
</organism>
<keyword evidence="9" id="KW-0234">DNA repair</keyword>
<sequence length="311" mass="33953">MKKIVHVAAAIITRPDGSFLLGQRAPETYYTGYWEFPGGKVEPGETPHEALVRELQEELGITVEAAHPWLTREHVYEHAHVNLHFFEVPRWHGELQTHVHAALAWQRAESLEVGPMLPANGPILKALRLPRAMGVTQAAQVGIAPQLAALDRALAAGLKWVQVREPDMPLAERTAFMREVENRCAAAGALCSLNAAELPEGFAPARGLHLPARLLMQCAQRPEGEWVGASCHTRAELEHAATLGLDYALLGHVLQTPTHPGQADLGWSRFGELIADLPMPVLAIGGLRPEDMELARSHGAHGIAMIRGAWN</sequence>
<keyword evidence="8" id="KW-0460">Magnesium</keyword>
<keyword evidence="20" id="KW-1185">Reference proteome</keyword>
<dbReference type="PANTHER" id="PTHR47707">
    <property type="entry name" value="8-OXO-DGTP DIPHOSPHATASE"/>
    <property type="match status" value="1"/>
</dbReference>
<keyword evidence="7 17" id="KW-0378">Hydrolase</keyword>
<evidence type="ECO:0000256" key="6">
    <source>
        <dbReference type="ARBA" id="ARBA00022763"/>
    </source>
</evidence>
<dbReference type="PROSITE" id="PS51462">
    <property type="entry name" value="NUDIX"/>
    <property type="match status" value="1"/>
</dbReference>
<evidence type="ECO:0000256" key="13">
    <source>
        <dbReference type="ARBA" id="ARBA00040794"/>
    </source>
</evidence>
<keyword evidence="4" id="KW-0235">DNA replication</keyword>
<accession>A0ABV2CVT5</accession>
<keyword evidence="5" id="KW-0479">Metal-binding</keyword>
<reference evidence="19 20" key="1">
    <citation type="submission" date="2024-07" db="EMBL/GenBank/DDBJ databases">
        <title>Uliginosibacterium paludis KCTC:42655.</title>
        <authorList>
            <person name="Kim M.K."/>
        </authorList>
    </citation>
    <scope>NUCLEOTIDE SEQUENCE [LARGE SCALE GENOMIC DNA]</scope>
    <source>
        <strain evidence="19 20">KCTC 42655</strain>
    </source>
</reference>
<comment type="catalytic activity">
    <reaction evidence="11">
        <text>8-oxo-GTP + H2O = 8-oxo-GMP + diphosphate + H(+)</text>
        <dbReference type="Rhea" id="RHEA:67616"/>
        <dbReference type="ChEBI" id="CHEBI:15377"/>
        <dbReference type="ChEBI" id="CHEBI:15378"/>
        <dbReference type="ChEBI" id="CHEBI:33019"/>
        <dbReference type="ChEBI" id="CHEBI:143553"/>
        <dbReference type="ChEBI" id="CHEBI:145694"/>
    </reaction>
</comment>
<dbReference type="PROSITE" id="PS00893">
    <property type="entry name" value="NUDIX_BOX"/>
    <property type="match status" value="1"/>
</dbReference>
<comment type="cofactor">
    <cofactor evidence="1">
        <name>Mg(2+)</name>
        <dbReference type="ChEBI" id="CHEBI:18420"/>
    </cofactor>
</comment>
<dbReference type="InterPro" id="IPR013785">
    <property type="entry name" value="Aldolase_TIM"/>
</dbReference>
<dbReference type="SUPFAM" id="SSF55811">
    <property type="entry name" value="Nudix"/>
    <property type="match status" value="1"/>
</dbReference>
<evidence type="ECO:0000256" key="12">
    <source>
        <dbReference type="ARBA" id="ARBA00038905"/>
    </source>
</evidence>
<protein>
    <recommendedName>
        <fullName evidence="13">8-oxo-dGTP diphosphatase</fullName>
        <ecNumber evidence="12">3.6.1.55</ecNumber>
    </recommendedName>
    <alternativeName>
        <fullName evidence="16">7,8-dihydro-8-oxoguanine-triphosphatase</fullName>
    </alternativeName>
    <alternativeName>
        <fullName evidence="15">Mutator protein MutT</fullName>
    </alternativeName>
    <alternativeName>
        <fullName evidence="14">dGTP pyrophosphohydrolase</fullName>
    </alternativeName>
</protein>
<dbReference type="Pfam" id="PF02581">
    <property type="entry name" value="TMP-TENI"/>
    <property type="match status" value="1"/>
</dbReference>
<evidence type="ECO:0000256" key="4">
    <source>
        <dbReference type="ARBA" id="ARBA00022705"/>
    </source>
</evidence>
<evidence type="ECO:0000259" key="18">
    <source>
        <dbReference type="PROSITE" id="PS51462"/>
    </source>
</evidence>
<dbReference type="EC" id="3.6.1.55" evidence="12"/>
<evidence type="ECO:0000256" key="2">
    <source>
        <dbReference type="ARBA" id="ARBA00005582"/>
    </source>
</evidence>
<dbReference type="SUPFAM" id="SSF51391">
    <property type="entry name" value="Thiamin phosphate synthase"/>
    <property type="match status" value="1"/>
</dbReference>
<keyword evidence="3" id="KW-0515">Mutator protein</keyword>
<dbReference type="CDD" id="cd03425">
    <property type="entry name" value="NUDIX_MutT_NudA_like"/>
    <property type="match status" value="1"/>
</dbReference>
<evidence type="ECO:0000313" key="19">
    <source>
        <dbReference type="EMBL" id="MET1491847.1"/>
    </source>
</evidence>
<dbReference type="Gene3D" id="3.20.20.70">
    <property type="entry name" value="Aldolase class I"/>
    <property type="match status" value="1"/>
</dbReference>
<evidence type="ECO:0000256" key="15">
    <source>
        <dbReference type="ARBA" id="ARBA00041979"/>
    </source>
</evidence>
<gene>
    <name evidence="19" type="ORF">ABVT11_18555</name>
</gene>
<dbReference type="InterPro" id="IPR036206">
    <property type="entry name" value="ThiamineP_synth_sf"/>
</dbReference>
<dbReference type="EMBL" id="JBEWLZ010000016">
    <property type="protein sequence ID" value="MET1491847.1"/>
    <property type="molecule type" value="Genomic_DNA"/>
</dbReference>
<evidence type="ECO:0000256" key="16">
    <source>
        <dbReference type="ARBA" id="ARBA00042798"/>
    </source>
</evidence>
<evidence type="ECO:0000256" key="7">
    <source>
        <dbReference type="ARBA" id="ARBA00022801"/>
    </source>
</evidence>
<evidence type="ECO:0000256" key="9">
    <source>
        <dbReference type="ARBA" id="ARBA00023204"/>
    </source>
</evidence>
<name>A0ABV2CVT5_9RHOO</name>
<keyword evidence="6" id="KW-0227">DNA damage</keyword>
<evidence type="ECO:0000256" key="3">
    <source>
        <dbReference type="ARBA" id="ARBA00022457"/>
    </source>
</evidence>